<evidence type="ECO:0000313" key="2">
    <source>
        <dbReference type="EMBL" id="CAK9857814.1"/>
    </source>
</evidence>
<organism evidence="2 3">
    <name type="scientific">Sphagnum jensenii</name>
    <dbReference type="NCBI Taxonomy" id="128206"/>
    <lineage>
        <taxon>Eukaryota</taxon>
        <taxon>Viridiplantae</taxon>
        <taxon>Streptophyta</taxon>
        <taxon>Embryophyta</taxon>
        <taxon>Bryophyta</taxon>
        <taxon>Sphagnophytina</taxon>
        <taxon>Sphagnopsida</taxon>
        <taxon>Sphagnales</taxon>
        <taxon>Sphagnaceae</taxon>
        <taxon>Sphagnum</taxon>
    </lineage>
</organism>
<proteinExistence type="predicted"/>
<keyword evidence="3" id="KW-1185">Reference proteome</keyword>
<sequence>MAPEYRVVSVLGLRVVGEALLDALHVLQSVPAAVLQTEFDRSRSSDRNPKFHKLISSTNKQSKDRDQTKKRRHFSVFLSVLSTTRTSHRVKDSIQLRDSIRTLRLWI</sequence>
<gene>
    <name evidence="2" type="ORF">CSSPJE1EN2_LOCUS809</name>
</gene>
<name>A0ABP1A5M1_9BRYO</name>
<evidence type="ECO:0000313" key="3">
    <source>
        <dbReference type="Proteomes" id="UP001497522"/>
    </source>
</evidence>
<accession>A0ABP1A5M1</accession>
<evidence type="ECO:0000256" key="1">
    <source>
        <dbReference type="SAM" id="MobiDB-lite"/>
    </source>
</evidence>
<dbReference type="Proteomes" id="UP001497522">
    <property type="component" value="Chromosome 1"/>
</dbReference>
<feature type="compositionally biased region" description="Basic and acidic residues" evidence="1">
    <location>
        <begin position="38"/>
        <end position="49"/>
    </location>
</feature>
<reference evidence="2 3" key="1">
    <citation type="submission" date="2024-03" db="EMBL/GenBank/DDBJ databases">
        <authorList>
            <consortium name="ELIXIR-Norway"/>
            <consortium name="Elixir Norway"/>
        </authorList>
    </citation>
    <scope>NUCLEOTIDE SEQUENCE [LARGE SCALE GENOMIC DNA]</scope>
</reference>
<dbReference type="EMBL" id="OZ023702">
    <property type="protein sequence ID" value="CAK9857814.1"/>
    <property type="molecule type" value="Genomic_DNA"/>
</dbReference>
<feature type="region of interest" description="Disordered" evidence="1">
    <location>
        <begin position="38"/>
        <end position="70"/>
    </location>
</feature>
<protein>
    <submittedName>
        <fullName evidence="2">Uncharacterized protein</fullName>
    </submittedName>
</protein>